<organism evidence="1 2">
    <name type="scientific">Brevibacillus brevis</name>
    <name type="common">Bacillus brevis</name>
    <dbReference type="NCBI Taxonomy" id="1393"/>
    <lineage>
        <taxon>Bacteria</taxon>
        <taxon>Bacillati</taxon>
        <taxon>Bacillota</taxon>
        <taxon>Bacilli</taxon>
        <taxon>Bacillales</taxon>
        <taxon>Paenibacillaceae</taxon>
        <taxon>Brevibacillus</taxon>
    </lineage>
</organism>
<keyword evidence="1" id="KW-0489">Methyltransferase</keyword>
<gene>
    <name evidence="1" type="ORF">AB432_027665</name>
</gene>
<dbReference type="NCBIfam" id="NF038110">
    <property type="entry name" value="Lys_methyl_FliB"/>
    <property type="match status" value="1"/>
</dbReference>
<dbReference type="EMBL" id="CP030117">
    <property type="protein sequence ID" value="AWX58586.1"/>
    <property type="molecule type" value="Genomic_DNA"/>
</dbReference>
<dbReference type="GO" id="GO:0032259">
    <property type="term" value="P:methylation"/>
    <property type="evidence" value="ECO:0007669"/>
    <property type="project" value="UniProtKB-KW"/>
</dbReference>
<sequence>MTKQIMLVPKYLEQFQCIGSSCEDTCCKGWSVPIDKSTYKKYKKVKDTQLAKKLDAEITRNRSTPSDSHYASILLSGCQSCSMLSPEGLCEIQLKLGEDYLSTTCSAYPRVTNIINGSFEQSASMSCPEAARLALLNPEPMEFFQVPSKSREKYSFQSQLNPDSLTPDHIQFYFWDLRIFSIELIQNRQYTITDRILMLGLFYQNVQETIDNGIISTIPQLIEDYRTLVRTNTLRDALANIPIESTAQVQLLTELISLRIHIGTENQRYLDIFNTFLKGLSYEDGYTLEQTNHNYQVAYNSYYRPFIANHSYILENYLVNYIYKYTFPFYGQYNVFENYVSLALQYSLIKMHLIGISGFYKENLTVDHVITLIQSFSKTVEHNSRYLQIAYDYLQRRGFVSIAGMAIFLKNE</sequence>
<dbReference type="RefSeq" id="WP_048035027.1">
    <property type="nucleotide sequence ID" value="NZ_CP030117.1"/>
</dbReference>
<accession>A0A2Z4MPT4</accession>
<protein>
    <submittedName>
        <fullName evidence="1">Lysine-N-methylase</fullName>
    </submittedName>
</protein>
<dbReference type="AlphaFoldDB" id="A0A2Z4MPT4"/>
<evidence type="ECO:0000313" key="1">
    <source>
        <dbReference type="EMBL" id="AWX58586.1"/>
    </source>
</evidence>
<keyword evidence="1" id="KW-0808">Transferase</keyword>
<reference evidence="1 2" key="1">
    <citation type="journal article" date="2015" name="Genome Announc.">
        <title>Draft Genome Sequence of Brevibacillus brevis DZQ7, a Plant Growth-Promoting Rhizobacterium with Broad-Spectrum Antimicrobial Activity.</title>
        <authorList>
            <person name="Hou Q."/>
            <person name="Wang C."/>
            <person name="Hou X."/>
            <person name="Xia Z."/>
            <person name="Ye J."/>
            <person name="Liu K."/>
            <person name="Liu H."/>
            <person name="Wang J."/>
            <person name="Guo H."/>
            <person name="Yu X."/>
            <person name="Yang Y."/>
            <person name="Du B."/>
            <person name="Ding Y."/>
        </authorList>
    </citation>
    <scope>NUCLEOTIDE SEQUENCE [LARGE SCALE GENOMIC DNA]</scope>
    <source>
        <strain evidence="1 2">DZQ7</strain>
    </source>
</reference>
<dbReference type="Proteomes" id="UP000036061">
    <property type="component" value="Chromosome"/>
</dbReference>
<name>A0A2Z4MPT4_BREBE</name>
<proteinExistence type="predicted"/>
<evidence type="ECO:0000313" key="2">
    <source>
        <dbReference type="Proteomes" id="UP000036061"/>
    </source>
</evidence>
<dbReference type="GO" id="GO:0008168">
    <property type="term" value="F:methyltransferase activity"/>
    <property type="evidence" value="ECO:0007669"/>
    <property type="project" value="UniProtKB-KW"/>
</dbReference>